<comment type="cofactor">
    <cofactor evidence="1">
        <name>Zn(2+)</name>
        <dbReference type="ChEBI" id="CHEBI:29105"/>
    </cofactor>
</comment>
<organism evidence="16 17">
    <name type="scientific">Homarus americanus</name>
    <name type="common">American lobster</name>
    <dbReference type="NCBI Taxonomy" id="6706"/>
    <lineage>
        <taxon>Eukaryota</taxon>
        <taxon>Metazoa</taxon>
        <taxon>Ecdysozoa</taxon>
        <taxon>Arthropoda</taxon>
        <taxon>Crustacea</taxon>
        <taxon>Multicrustacea</taxon>
        <taxon>Malacostraca</taxon>
        <taxon>Eumalacostraca</taxon>
        <taxon>Eucarida</taxon>
        <taxon>Decapoda</taxon>
        <taxon>Pleocyemata</taxon>
        <taxon>Astacidea</taxon>
        <taxon>Nephropoidea</taxon>
        <taxon>Nephropidae</taxon>
        <taxon>Homarus</taxon>
    </lineage>
</organism>
<keyword evidence="11" id="KW-0482">Metalloprotease</keyword>
<reference evidence="16" key="1">
    <citation type="journal article" date="2021" name="Sci. Adv.">
        <title>The American lobster genome reveals insights on longevity, neural, and immune adaptations.</title>
        <authorList>
            <person name="Polinski J.M."/>
            <person name="Zimin A.V."/>
            <person name="Clark K.F."/>
            <person name="Kohn A.B."/>
            <person name="Sadowski N."/>
            <person name="Timp W."/>
            <person name="Ptitsyn A."/>
            <person name="Khanna P."/>
            <person name="Romanova D.Y."/>
            <person name="Williams P."/>
            <person name="Greenwood S.J."/>
            <person name="Moroz L.L."/>
            <person name="Walt D.R."/>
            <person name="Bodnar A.G."/>
        </authorList>
    </citation>
    <scope>NUCLEOTIDE SEQUENCE</scope>
    <source>
        <strain evidence="16">GMGI-L3</strain>
    </source>
</reference>
<evidence type="ECO:0000313" key="16">
    <source>
        <dbReference type="EMBL" id="KAG7175045.1"/>
    </source>
</evidence>
<proteinExistence type="inferred from homology"/>
<dbReference type="PANTHER" id="PTHR11705">
    <property type="entry name" value="PROTEASE FAMILY M14 CARBOXYPEPTIDASE A,B"/>
    <property type="match status" value="1"/>
</dbReference>
<keyword evidence="13" id="KW-1015">Disulfide bond</keyword>
<evidence type="ECO:0000256" key="4">
    <source>
        <dbReference type="ARBA" id="ARBA00022645"/>
    </source>
</evidence>
<feature type="non-terminal residue" evidence="16">
    <location>
        <position position="1"/>
    </location>
</feature>
<keyword evidence="8" id="KW-0378">Hydrolase</keyword>
<dbReference type="SUPFAM" id="SSF54897">
    <property type="entry name" value="Protease propeptides/inhibitors"/>
    <property type="match status" value="1"/>
</dbReference>
<evidence type="ECO:0000259" key="14">
    <source>
        <dbReference type="Pfam" id="PF00246"/>
    </source>
</evidence>
<sequence length="297" mass="33058">AQVLRVVPEEAAQVHYLEALHLQDLYDFWTEPRVVVTAGTTSLSPVIPPPPGSPVDIMAPAFQLPVLKKTLTQVGLKFITMISDVGGLVAQEKAARDAARASGPLIIDWTSYHDNYETSIFRYKFEIILIKRNEVHSTTEVYSRYHTSPATSTITEALIDLFSVSINVLCRVEDVCQSYEGRTMKLLNLVRGGVPPAVVTFLVTKSDNYNNLLSNANYYVMPIINPDGYSYTFTNDVVDLLNSCVKCHQDRLWRQTRSPSNSFFGCREVGASNDPCSELYAGQVPCSEVEMRVVPPT</sequence>
<dbReference type="Gene3D" id="3.30.70.340">
    <property type="entry name" value="Metallocarboxypeptidase-like"/>
    <property type="match status" value="1"/>
</dbReference>
<evidence type="ECO:0000256" key="1">
    <source>
        <dbReference type="ARBA" id="ARBA00001947"/>
    </source>
</evidence>
<feature type="non-terminal residue" evidence="16">
    <location>
        <position position="297"/>
    </location>
</feature>
<keyword evidence="5" id="KW-0645">Protease</keyword>
<gene>
    <name evidence="16" type="primary">Cpb1-L6</name>
    <name evidence="16" type="ORF">Hamer_G015261</name>
</gene>
<evidence type="ECO:0000256" key="7">
    <source>
        <dbReference type="ARBA" id="ARBA00022729"/>
    </source>
</evidence>
<dbReference type="PANTHER" id="PTHR11705:SF143">
    <property type="entry name" value="SLL0236 PROTEIN"/>
    <property type="match status" value="1"/>
</dbReference>
<dbReference type="InterPro" id="IPR000834">
    <property type="entry name" value="Peptidase_M14"/>
</dbReference>
<keyword evidence="10" id="KW-0843">Virulence</keyword>
<evidence type="ECO:0000259" key="15">
    <source>
        <dbReference type="Pfam" id="PF02244"/>
    </source>
</evidence>
<dbReference type="SUPFAM" id="SSF53187">
    <property type="entry name" value="Zn-dependent exopeptidases"/>
    <property type="match status" value="1"/>
</dbReference>
<keyword evidence="9" id="KW-0862">Zinc</keyword>
<dbReference type="Pfam" id="PF02244">
    <property type="entry name" value="Propep_M14"/>
    <property type="match status" value="1"/>
</dbReference>
<keyword evidence="7" id="KW-0732">Signal</keyword>
<keyword evidence="6" id="KW-0479">Metal-binding</keyword>
<evidence type="ECO:0000256" key="13">
    <source>
        <dbReference type="ARBA" id="ARBA00023157"/>
    </source>
</evidence>
<evidence type="ECO:0000256" key="10">
    <source>
        <dbReference type="ARBA" id="ARBA00023026"/>
    </source>
</evidence>
<feature type="domain" description="Carboxypeptidase activation peptide" evidence="15">
    <location>
        <begin position="4"/>
        <end position="92"/>
    </location>
</feature>
<keyword evidence="4 16" id="KW-0121">Carboxypeptidase</keyword>
<keyword evidence="12" id="KW-0865">Zymogen</keyword>
<dbReference type="Gene3D" id="3.40.630.10">
    <property type="entry name" value="Zn peptidases"/>
    <property type="match status" value="1"/>
</dbReference>
<evidence type="ECO:0000256" key="8">
    <source>
        <dbReference type="ARBA" id="ARBA00022801"/>
    </source>
</evidence>
<keyword evidence="17" id="KW-1185">Reference proteome</keyword>
<evidence type="ECO:0000256" key="9">
    <source>
        <dbReference type="ARBA" id="ARBA00022833"/>
    </source>
</evidence>
<dbReference type="InterPro" id="IPR036990">
    <property type="entry name" value="M14A-like_propep"/>
</dbReference>
<comment type="similarity">
    <text evidence="3">Belongs to the peptidase M14 family.</text>
</comment>
<dbReference type="InterPro" id="IPR003146">
    <property type="entry name" value="M14A_act_pep"/>
</dbReference>
<comment type="function">
    <text evidence="2">Extracellular metalloprotease that contributes to pathogenicity.</text>
</comment>
<dbReference type="Pfam" id="PF00246">
    <property type="entry name" value="Peptidase_M14"/>
    <property type="match status" value="1"/>
</dbReference>
<evidence type="ECO:0000256" key="11">
    <source>
        <dbReference type="ARBA" id="ARBA00023049"/>
    </source>
</evidence>
<evidence type="ECO:0000256" key="3">
    <source>
        <dbReference type="ARBA" id="ARBA00005988"/>
    </source>
</evidence>
<evidence type="ECO:0000313" key="17">
    <source>
        <dbReference type="Proteomes" id="UP000747542"/>
    </source>
</evidence>
<evidence type="ECO:0000256" key="2">
    <source>
        <dbReference type="ARBA" id="ARBA00003091"/>
    </source>
</evidence>
<dbReference type="GO" id="GO:0006508">
    <property type="term" value="P:proteolysis"/>
    <property type="evidence" value="ECO:0007669"/>
    <property type="project" value="UniProtKB-KW"/>
</dbReference>
<name>A0A8J5N823_HOMAM</name>
<dbReference type="EMBL" id="JAHLQT010006356">
    <property type="protein sequence ID" value="KAG7175045.1"/>
    <property type="molecule type" value="Genomic_DNA"/>
</dbReference>
<dbReference type="GO" id="GO:0008270">
    <property type="term" value="F:zinc ion binding"/>
    <property type="evidence" value="ECO:0007669"/>
    <property type="project" value="InterPro"/>
</dbReference>
<accession>A0A8J5N823</accession>
<dbReference type="GO" id="GO:0005615">
    <property type="term" value="C:extracellular space"/>
    <property type="evidence" value="ECO:0007669"/>
    <property type="project" value="TreeGrafter"/>
</dbReference>
<comment type="caution">
    <text evidence="16">The sequence shown here is derived from an EMBL/GenBank/DDBJ whole genome shotgun (WGS) entry which is preliminary data.</text>
</comment>
<evidence type="ECO:0000256" key="12">
    <source>
        <dbReference type="ARBA" id="ARBA00023145"/>
    </source>
</evidence>
<evidence type="ECO:0000256" key="6">
    <source>
        <dbReference type="ARBA" id="ARBA00022723"/>
    </source>
</evidence>
<dbReference type="Proteomes" id="UP000747542">
    <property type="component" value="Unassembled WGS sequence"/>
</dbReference>
<dbReference type="AlphaFoldDB" id="A0A8J5N823"/>
<evidence type="ECO:0000256" key="5">
    <source>
        <dbReference type="ARBA" id="ARBA00022670"/>
    </source>
</evidence>
<feature type="domain" description="Peptidase M14" evidence="14">
    <location>
        <begin position="200"/>
        <end position="294"/>
    </location>
</feature>
<dbReference type="GO" id="GO:0004181">
    <property type="term" value="F:metallocarboxypeptidase activity"/>
    <property type="evidence" value="ECO:0007669"/>
    <property type="project" value="InterPro"/>
</dbReference>
<protein>
    <submittedName>
        <fullName evidence="16">Carboxypeptidase B-like 6</fullName>
    </submittedName>
</protein>